<feature type="non-terminal residue" evidence="9">
    <location>
        <position position="1"/>
    </location>
</feature>
<name>A0A3M7SNS1_BRAPC</name>
<accession>A0A3M7SNS1</accession>
<feature type="region of interest" description="Disordered" evidence="7">
    <location>
        <begin position="1"/>
        <end position="56"/>
    </location>
</feature>
<protein>
    <recommendedName>
        <fullName evidence="6">M-phase inducer phosphatase</fullName>
        <ecNumber evidence="6">3.1.3.48</ecNumber>
    </recommendedName>
</protein>
<dbReference type="GO" id="GO:0005634">
    <property type="term" value="C:nucleus"/>
    <property type="evidence" value="ECO:0007669"/>
    <property type="project" value="TreeGrafter"/>
</dbReference>
<keyword evidence="6" id="KW-0498">Mitosis</keyword>
<dbReference type="InterPro" id="IPR036873">
    <property type="entry name" value="Rhodanese-like_dom_sf"/>
</dbReference>
<evidence type="ECO:0000259" key="8">
    <source>
        <dbReference type="PROSITE" id="PS50206"/>
    </source>
</evidence>
<feature type="compositionally biased region" description="Polar residues" evidence="7">
    <location>
        <begin position="22"/>
        <end position="56"/>
    </location>
</feature>
<dbReference type="PRINTS" id="PR00716">
    <property type="entry name" value="MPIPHPHTASE"/>
</dbReference>
<comment type="catalytic activity">
    <reaction evidence="6">
        <text>O-phospho-L-tyrosyl-[protein] + H2O = L-tyrosyl-[protein] + phosphate</text>
        <dbReference type="Rhea" id="RHEA:10684"/>
        <dbReference type="Rhea" id="RHEA-COMP:10136"/>
        <dbReference type="Rhea" id="RHEA-COMP:20101"/>
        <dbReference type="ChEBI" id="CHEBI:15377"/>
        <dbReference type="ChEBI" id="CHEBI:43474"/>
        <dbReference type="ChEBI" id="CHEBI:46858"/>
        <dbReference type="ChEBI" id="CHEBI:61978"/>
        <dbReference type="EC" id="3.1.3.48"/>
    </reaction>
</comment>
<dbReference type="PANTHER" id="PTHR10828:SF17">
    <property type="entry name" value="PROTEIN-TYROSINE-PHOSPHATASE"/>
    <property type="match status" value="1"/>
</dbReference>
<evidence type="ECO:0000256" key="2">
    <source>
        <dbReference type="ARBA" id="ARBA00022618"/>
    </source>
</evidence>
<dbReference type="AlphaFoldDB" id="A0A3M7SNS1"/>
<evidence type="ECO:0000313" key="10">
    <source>
        <dbReference type="Proteomes" id="UP000276133"/>
    </source>
</evidence>
<feature type="compositionally biased region" description="Low complexity" evidence="7">
    <location>
        <begin position="11"/>
        <end position="21"/>
    </location>
</feature>
<dbReference type="GO" id="GO:0004725">
    <property type="term" value="F:protein tyrosine phosphatase activity"/>
    <property type="evidence" value="ECO:0007669"/>
    <property type="project" value="UniProtKB-UniRule"/>
</dbReference>
<proteinExistence type="inferred from homology"/>
<dbReference type="OrthoDB" id="9999371at2759"/>
<dbReference type="Proteomes" id="UP000276133">
    <property type="component" value="Unassembled WGS sequence"/>
</dbReference>
<feature type="region of interest" description="Disordered" evidence="7">
    <location>
        <begin position="114"/>
        <end position="140"/>
    </location>
</feature>
<keyword evidence="5 6" id="KW-0131">Cell cycle</keyword>
<evidence type="ECO:0000256" key="7">
    <source>
        <dbReference type="SAM" id="MobiDB-lite"/>
    </source>
</evidence>
<dbReference type="GO" id="GO:0110032">
    <property type="term" value="P:positive regulation of G2/MI transition of meiotic cell cycle"/>
    <property type="evidence" value="ECO:0007669"/>
    <property type="project" value="TreeGrafter"/>
</dbReference>
<evidence type="ECO:0000313" key="9">
    <source>
        <dbReference type="EMBL" id="RNA37247.1"/>
    </source>
</evidence>
<feature type="compositionally biased region" description="Basic residues" evidence="7">
    <location>
        <begin position="1"/>
        <end position="10"/>
    </location>
</feature>
<dbReference type="Pfam" id="PF00581">
    <property type="entry name" value="Rhodanese"/>
    <property type="match status" value="1"/>
</dbReference>
<dbReference type="GO" id="GO:0051301">
    <property type="term" value="P:cell division"/>
    <property type="evidence" value="ECO:0007669"/>
    <property type="project" value="UniProtKB-UniRule"/>
</dbReference>
<dbReference type="STRING" id="10195.A0A3M7SNS1"/>
<keyword evidence="2 6" id="KW-0132">Cell division</keyword>
<gene>
    <name evidence="9" type="ORF">BpHYR1_047260</name>
</gene>
<keyword evidence="10" id="KW-1185">Reference proteome</keyword>
<keyword evidence="4 6" id="KW-0904">Protein phosphatase</keyword>
<feature type="domain" description="Rhodanese" evidence="8">
    <location>
        <begin position="275"/>
        <end position="440"/>
    </location>
</feature>
<keyword evidence="3 6" id="KW-0378">Hydrolase</keyword>
<dbReference type="EC" id="3.1.3.48" evidence="6"/>
<dbReference type="PANTHER" id="PTHR10828">
    <property type="entry name" value="M-PHASE INDUCER PHOSPHATASE DUAL SPECIFICITY PHOSPHATASE CDC25"/>
    <property type="match status" value="1"/>
</dbReference>
<sequence length="495" mass="56459">LQTGTPKRRLSYNGNTSNTSTPGNMFVSSSPYAAKDTSNQENEMSPQSKNDNESSASPFIKRKCILKDHNNSNFYTSPYHLSSSNLCSIKDLASSPKNLNDSFETLHNYEGMSRLPSRSGNGKFLSRRSSQNSVFSKHKSAPLTSSLMNNEINKSSDFYQPLNDISNQFNCKNSAKFFGFHQNKSVKLSDDQIMEDQMDDVADLENLVWGNNSLNQPMNHNVIKQALEVDATCTNLIGDRSKKHILPVINGKHQDLQCIAPETLVNVLDGKYSDEIDEFIIIDSRYPYEFEGGHIKNALNIFTKDKLYEEMFIKRLNFKNTNLHKLPVSASSNCLLDKSLTGHGHSTSSTSINSMETDETDLFSCTIEDSNSVHQRDSKRIIIIFHCEFSSERGPSLLRFLRNQDRTLNEHTYPNLYYPELYLLEGGYKSFYENFKDYCFPQTYKPMLHAEHLNDLKHFRAKAKSWEVSRHSFLVKCSESRQQILLNQMAKAGNK</sequence>
<dbReference type="PROSITE" id="PS50206">
    <property type="entry name" value="RHODANESE_3"/>
    <property type="match status" value="1"/>
</dbReference>
<evidence type="ECO:0000256" key="4">
    <source>
        <dbReference type="ARBA" id="ARBA00022912"/>
    </source>
</evidence>
<evidence type="ECO:0000256" key="6">
    <source>
        <dbReference type="RuleBase" id="RU368028"/>
    </source>
</evidence>
<dbReference type="Gene3D" id="3.40.250.10">
    <property type="entry name" value="Rhodanese-like domain"/>
    <property type="match status" value="1"/>
</dbReference>
<dbReference type="InterPro" id="IPR000751">
    <property type="entry name" value="MPI_Phosphatase"/>
</dbReference>
<evidence type="ECO:0000256" key="1">
    <source>
        <dbReference type="ARBA" id="ARBA00011065"/>
    </source>
</evidence>
<dbReference type="CDD" id="cd01530">
    <property type="entry name" value="Cdc25"/>
    <property type="match status" value="1"/>
</dbReference>
<dbReference type="InterPro" id="IPR001763">
    <property type="entry name" value="Rhodanese-like_dom"/>
</dbReference>
<evidence type="ECO:0000256" key="5">
    <source>
        <dbReference type="ARBA" id="ARBA00023306"/>
    </source>
</evidence>
<comment type="similarity">
    <text evidence="1 6">Belongs to the MPI phosphatase family.</text>
</comment>
<comment type="caution">
    <text evidence="9">The sequence shown here is derived from an EMBL/GenBank/DDBJ whole genome shotgun (WGS) entry which is preliminary data.</text>
</comment>
<comment type="function">
    <text evidence="6">Tyrosine protein phosphatase which functions as a dosage-dependent inducer of mitotic progression.</text>
</comment>
<dbReference type="GO" id="GO:0010971">
    <property type="term" value="P:positive regulation of G2/M transition of mitotic cell cycle"/>
    <property type="evidence" value="ECO:0007669"/>
    <property type="project" value="TreeGrafter"/>
</dbReference>
<organism evidence="9 10">
    <name type="scientific">Brachionus plicatilis</name>
    <name type="common">Marine rotifer</name>
    <name type="synonym">Brachionus muelleri</name>
    <dbReference type="NCBI Taxonomy" id="10195"/>
    <lineage>
        <taxon>Eukaryota</taxon>
        <taxon>Metazoa</taxon>
        <taxon>Spiralia</taxon>
        <taxon>Gnathifera</taxon>
        <taxon>Rotifera</taxon>
        <taxon>Eurotatoria</taxon>
        <taxon>Monogononta</taxon>
        <taxon>Pseudotrocha</taxon>
        <taxon>Ploima</taxon>
        <taxon>Brachionidae</taxon>
        <taxon>Brachionus</taxon>
    </lineage>
</organism>
<dbReference type="SMART" id="SM00450">
    <property type="entry name" value="RHOD"/>
    <property type="match status" value="1"/>
</dbReference>
<dbReference type="GO" id="GO:0000086">
    <property type="term" value="P:G2/M transition of mitotic cell cycle"/>
    <property type="evidence" value="ECO:0007669"/>
    <property type="project" value="TreeGrafter"/>
</dbReference>
<reference evidence="9 10" key="1">
    <citation type="journal article" date="2018" name="Sci. Rep.">
        <title>Genomic signatures of local adaptation to the degree of environmental predictability in rotifers.</title>
        <authorList>
            <person name="Franch-Gras L."/>
            <person name="Hahn C."/>
            <person name="Garcia-Roger E.M."/>
            <person name="Carmona M.J."/>
            <person name="Serra M."/>
            <person name="Gomez A."/>
        </authorList>
    </citation>
    <scope>NUCLEOTIDE SEQUENCE [LARGE SCALE GENOMIC DNA]</scope>
    <source>
        <strain evidence="9">HYR1</strain>
    </source>
</reference>
<evidence type="ECO:0000256" key="3">
    <source>
        <dbReference type="ARBA" id="ARBA00022801"/>
    </source>
</evidence>
<dbReference type="SUPFAM" id="SSF52821">
    <property type="entry name" value="Rhodanese/Cell cycle control phosphatase"/>
    <property type="match status" value="1"/>
</dbReference>
<dbReference type="GO" id="GO:0005737">
    <property type="term" value="C:cytoplasm"/>
    <property type="evidence" value="ECO:0007669"/>
    <property type="project" value="TreeGrafter"/>
</dbReference>
<dbReference type="EMBL" id="REGN01001065">
    <property type="protein sequence ID" value="RNA37247.1"/>
    <property type="molecule type" value="Genomic_DNA"/>
</dbReference>